<feature type="compositionally biased region" description="Polar residues" evidence="1">
    <location>
        <begin position="656"/>
        <end position="670"/>
    </location>
</feature>
<dbReference type="InterPro" id="IPR009091">
    <property type="entry name" value="RCC1/BLIP-II"/>
</dbReference>
<evidence type="ECO:0000313" key="2">
    <source>
        <dbReference type="EMBL" id="KAG9391506.1"/>
    </source>
</evidence>
<keyword evidence="3" id="KW-1185">Reference proteome</keyword>
<gene>
    <name evidence="2" type="ORF">J8273_6268</name>
</gene>
<sequence length="744" mass="81940">MGLTYFQRRALNKSLKEAYKLSAAGTSNIPGDIPSLVAYTHSLHFKKKRPSFRHNKRTAPRPVNIPPEDVIAILRRIPPLRPNAQALLDRALSILTNGPQLSINSNLEDGQELPVTLHTLLASTIWTCLIHGGADPNLERTTQQAHACRIDYTQDDKSFWFLCKRFFQVHEDAELGGDVYRYPGTVSRDFTHRIYDGRLVTMLTSAEHSFNWARMPSITTVTRGYLKCHIAQTHKGLWGWYWNGNGVLGMGEKVIISPPTRLTFPACPEVDQYEASLPPWEKHRLVKFICAGYKRTFIVTPVGVVVAGENPMQFSKDARDDQLFHRIPLPDGFIPDHIIDTQHTVVMTMGDQQVIAGSNRFGRLGLGHTRHVRGFQPAPLRIDKLLASKAEFHLFYSERKLLLLGECPCCLVESGLLPDCAPGQVCLNPAQLHFTERASAFFLEQNHLVWVTAGKTQCWCPLYGLYELPFEAAQTYTTESSGQSRKYRYCDRGGTWFELMAVSEDSADLVEFNHDGDRARELVVVDIDPECAPSEDGESSGEEEEEEEVEGDDVGEQPLLEDFSAAPPPEMRKDLADAVMVSTEAASVSAMSSAVLGATAISPDGTEPSTSTSPASQIESNESPHSPVSTTASTVSPHAAVEEPPRPSPLSLENMPASSLLSDTPDTTVASSGSPGTPDSPDSLALSDDGVVETGVTEYPLSPALHSSTAELPAVCNQELVEDAWNDDDEYFTDCLDEEDEENL</sequence>
<dbReference type="Gene3D" id="2.130.10.30">
    <property type="entry name" value="Regulator of chromosome condensation 1/beta-lactamase-inhibitor protein II"/>
    <property type="match status" value="1"/>
</dbReference>
<feature type="region of interest" description="Disordered" evidence="1">
    <location>
        <begin position="529"/>
        <end position="570"/>
    </location>
</feature>
<reference evidence="2" key="1">
    <citation type="submission" date="2021-05" db="EMBL/GenBank/DDBJ databases">
        <title>A free-living protist that lacks canonical eukaryotic 1 DNA replication and segregation systems.</title>
        <authorList>
            <person name="Salas-Leiva D.E."/>
            <person name="Tromer E.C."/>
            <person name="Curtis B.A."/>
            <person name="Jerlstrom-Hultqvist J."/>
            <person name="Kolisko M."/>
            <person name="Yi Z."/>
            <person name="Salas-Leiva J.S."/>
            <person name="Gallot-Lavallee L."/>
            <person name="Kops G.J.P.L."/>
            <person name="Archibald J.M."/>
            <person name="Simpson A.G.B."/>
            <person name="Roger A.J."/>
        </authorList>
    </citation>
    <scope>NUCLEOTIDE SEQUENCE</scope>
    <source>
        <strain evidence="2">BICM</strain>
    </source>
</reference>
<protein>
    <submittedName>
        <fullName evidence="2">Uncharacterized protein</fullName>
    </submittedName>
</protein>
<dbReference type="SUPFAM" id="SSF50985">
    <property type="entry name" value="RCC1/BLIP-II"/>
    <property type="match status" value="1"/>
</dbReference>
<comment type="caution">
    <text evidence="2">The sequence shown here is derived from an EMBL/GenBank/DDBJ whole genome shotgun (WGS) entry which is preliminary data.</text>
</comment>
<feature type="region of interest" description="Disordered" evidence="1">
    <location>
        <begin position="600"/>
        <end position="698"/>
    </location>
</feature>
<organism evidence="2 3">
    <name type="scientific">Carpediemonas membranifera</name>
    <dbReference type="NCBI Taxonomy" id="201153"/>
    <lineage>
        <taxon>Eukaryota</taxon>
        <taxon>Metamonada</taxon>
        <taxon>Carpediemonas-like organisms</taxon>
        <taxon>Carpediemonas</taxon>
    </lineage>
</organism>
<dbReference type="Proteomes" id="UP000717585">
    <property type="component" value="Unassembled WGS sequence"/>
</dbReference>
<feature type="compositionally biased region" description="Low complexity" evidence="1">
    <location>
        <begin position="671"/>
        <end position="689"/>
    </location>
</feature>
<feature type="compositionally biased region" description="Polar residues" evidence="1">
    <location>
        <begin position="607"/>
        <end position="621"/>
    </location>
</feature>
<evidence type="ECO:0000256" key="1">
    <source>
        <dbReference type="SAM" id="MobiDB-lite"/>
    </source>
</evidence>
<evidence type="ECO:0000313" key="3">
    <source>
        <dbReference type="Proteomes" id="UP000717585"/>
    </source>
</evidence>
<accession>A0A8J6BVK6</accession>
<name>A0A8J6BVK6_9EUKA</name>
<feature type="compositionally biased region" description="Low complexity" evidence="1">
    <location>
        <begin position="623"/>
        <end position="639"/>
    </location>
</feature>
<feature type="compositionally biased region" description="Acidic residues" evidence="1">
    <location>
        <begin position="529"/>
        <end position="555"/>
    </location>
</feature>
<dbReference type="EMBL" id="JAHDYR010000053">
    <property type="protein sequence ID" value="KAG9391506.1"/>
    <property type="molecule type" value="Genomic_DNA"/>
</dbReference>
<dbReference type="AlphaFoldDB" id="A0A8J6BVK6"/>
<proteinExistence type="predicted"/>